<evidence type="ECO:0000256" key="8">
    <source>
        <dbReference type="ARBA" id="ARBA00022927"/>
    </source>
</evidence>
<keyword evidence="12" id="KW-0282">Flagellum</keyword>
<dbReference type="GO" id="GO:0015031">
    <property type="term" value="P:protein transport"/>
    <property type="evidence" value="ECO:0007669"/>
    <property type="project" value="UniProtKB-KW"/>
</dbReference>
<name>A0A418X0E3_9BURK</name>
<evidence type="ECO:0000313" key="12">
    <source>
        <dbReference type="EMBL" id="RJG05959.1"/>
    </source>
</evidence>
<gene>
    <name evidence="12" type="ORF">D3870_07940</name>
</gene>
<dbReference type="OrthoDB" id="5296952at2"/>
<dbReference type="PANTHER" id="PTHR34982">
    <property type="entry name" value="YOP PROTEINS TRANSLOCATION PROTEIN L"/>
    <property type="match status" value="1"/>
</dbReference>
<keyword evidence="10" id="KW-0175">Coiled coil</keyword>
<dbReference type="GO" id="GO:0005829">
    <property type="term" value="C:cytosol"/>
    <property type="evidence" value="ECO:0007669"/>
    <property type="project" value="TreeGrafter"/>
</dbReference>
<dbReference type="InterPro" id="IPR051472">
    <property type="entry name" value="T3SS_Stator/FliH"/>
</dbReference>
<keyword evidence="5" id="KW-0813">Transport</keyword>
<accession>A0A418X0E3</accession>
<comment type="subcellular location">
    <subcellularLocation>
        <location evidence="2">Cytoplasm</location>
    </subcellularLocation>
</comment>
<sequence>MSNVIPKEQLSAYQRWELASFDEPPPPTPEEVTARLEQGNRATRLAAYATGLEEGRAAGIEQGRAEGFEQGRAAGIEQGHAEGLAQGRAQAEAERQQLQEVAATFGNEIAHASERIAHDVLDLALDLAKAMLKNALNVRPELVIPIVGDAIRYLPSVQQPALLFLHPDDARLVRELMGDELEKAAWRIVDDAHMARGGCRVETSSNQIDATMTTRWQRIAAALGKESDWLAP</sequence>
<feature type="domain" description="Flagellar assembly protein FliH/Type III secretion system HrpE" evidence="11">
    <location>
        <begin position="93"/>
        <end position="219"/>
    </location>
</feature>
<dbReference type="PANTHER" id="PTHR34982:SF1">
    <property type="entry name" value="FLAGELLAR ASSEMBLY PROTEIN FLIH"/>
    <property type="match status" value="1"/>
</dbReference>
<dbReference type="InterPro" id="IPR018035">
    <property type="entry name" value="Flagellar_FliH/T3SS_HrpE"/>
</dbReference>
<keyword evidence="7" id="KW-1005">Bacterial flagellum biogenesis</keyword>
<reference evidence="12 13" key="1">
    <citation type="submission" date="2018-09" db="EMBL/GenBank/DDBJ databases">
        <authorList>
            <person name="Zhu H."/>
        </authorList>
    </citation>
    <scope>NUCLEOTIDE SEQUENCE [LARGE SCALE GENOMIC DNA]</scope>
    <source>
        <strain evidence="12 13">K2R10-39</strain>
    </source>
</reference>
<keyword evidence="6" id="KW-0963">Cytoplasm</keyword>
<comment type="caution">
    <text evidence="12">The sequence shown here is derived from an EMBL/GenBank/DDBJ whole genome shotgun (WGS) entry which is preliminary data.</text>
</comment>
<dbReference type="GO" id="GO:0044781">
    <property type="term" value="P:bacterial-type flagellum organization"/>
    <property type="evidence" value="ECO:0007669"/>
    <property type="project" value="UniProtKB-KW"/>
</dbReference>
<dbReference type="InterPro" id="IPR000563">
    <property type="entry name" value="Flag_FliH"/>
</dbReference>
<evidence type="ECO:0000256" key="7">
    <source>
        <dbReference type="ARBA" id="ARBA00022795"/>
    </source>
</evidence>
<comment type="similarity">
    <text evidence="3">Belongs to the FliH family.</text>
</comment>
<dbReference type="GO" id="GO:0009288">
    <property type="term" value="C:bacterial-type flagellum"/>
    <property type="evidence" value="ECO:0007669"/>
    <property type="project" value="InterPro"/>
</dbReference>
<dbReference type="RefSeq" id="WP_119738100.1">
    <property type="nucleotide sequence ID" value="NZ_QYUN01000002.1"/>
</dbReference>
<evidence type="ECO:0000259" key="11">
    <source>
        <dbReference type="Pfam" id="PF02108"/>
    </source>
</evidence>
<dbReference type="PRINTS" id="PR01003">
    <property type="entry name" value="FLGFLIH"/>
</dbReference>
<evidence type="ECO:0000256" key="3">
    <source>
        <dbReference type="ARBA" id="ARBA00006602"/>
    </source>
</evidence>
<comment type="function">
    <text evidence="1">Needed for flagellar regrowth and assembly.</text>
</comment>
<dbReference type="NCBIfam" id="NF004270">
    <property type="entry name" value="PRK05687.2-1"/>
    <property type="match status" value="1"/>
</dbReference>
<evidence type="ECO:0000256" key="4">
    <source>
        <dbReference type="ARBA" id="ARBA00016507"/>
    </source>
</evidence>
<keyword evidence="9" id="KW-1006">Bacterial flagellum protein export</keyword>
<evidence type="ECO:0000256" key="10">
    <source>
        <dbReference type="SAM" id="Coils"/>
    </source>
</evidence>
<dbReference type="GO" id="GO:0003774">
    <property type="term" value="F:cytoskeletal motor activity"/>
    <property type="evidence" value="ECO:0007669"/>
    <property type="project" value="InterPro"/>
</dbReference>
<feature type="coiled-coil region" evidence="10">
    <location>
        <begin position="81"/>
        <end position="108"/>
    </location>
</feature>
<evidence type="ECO:0000256" key="1">
    <source>
        <dbReference type="ARBA" id="ARBA00003041"/>
    </source>
</evidence>
<evidence type="ECO:0000256" key="5">
    <source>
        <dbReference type="ARBA" id="ARBA00022448"/>
    </source>
</evidence>
<dbReference type="GO" id="GO:0071973">
    <property type="term" value="P:bacterial-type flagellum-dependent cell motility"/>
    <property type="evidence" value="ECO:0007669"/>
    <property type="project" value="InterPro"/>
</dbReference>
<dbReference type="Proteomes" id="UP000285190">
    <property type="component" value="Unassembled WGS sequence"/>
</dbReference>
<evidence type="ECO:0000313" key="13">
    <source>
        <dbReference type="Proteomes" id="UP000285190"/>
    </source>
</evidence>
<protein>
    <recommendedName>
        <fullName evidence="4">Flagellar assembly protein FliH</fullName>
    </recommendedName>
</protein>
<keyword evidence="8" id="KW-0653">Protein transport</keyword>
<proteinExistence type="inferred from homology"/>
<dbReference type="AlphaFoldDB" id="A0A418X0E3"/>
<dbReference type="EMBL" id="QYUN01000002">
    <property type="protein sequence ID" value="RJG05959.1"/>
    <property type="molecule type" value="Genomic_DNA"/>
</dbReference>
<evidence type="ECO:0000256" key="2">
    <source>
        <dbReference type="ARBA" id="ARBA00004496"/>
    </source>
</evidence>
<keyword evidence="12" id="KW-0969">Cilium</keyword>
<evidence type="ECO:0000256" key="6">
    <source>
        <dbReference type="ARBA" id="ARBA00022490"/>
    </source>
</evidence>
<keyword evidence="13" id="KW-1185">Reference proteome</keyword>
<keyword evidence="12" id="KW-0966">Cell projection</keyword>
<dbReference type="Pfam" id="PF02108">
    <property type="entry name" value="FliH"/>
    <property type="match status" value="1"/>
</dbReference>
<organism evidence="12 13">
    <name type="scientific">Noviherbaspirillum cavernae</name>
    <dbReference type="NCBI Taxonomy" id="2320862"/>
    <lineage>
        <taxon>Bacteria</taxon>
        <taxon>Pseudomonadati</taxon>
        <taxon>Pseudomonadota</taxon>
        <taxon>Betaproteobacteria</taxon>
        <taxon>Burkholderiales</taxon>
        <taxon>Oxalobacteraceae</taxon>
        <taxon>Noviherbaspirillum</taxon>
    </lineage>
</organism>
<evidence type="ECO:0000256" key="9">
    <source>
        <dbReference type="ARBA" id="ARBA00023225"/>
    </source>
</evidence>